<feature type="domain" description="Alpha/beta hydrolase fold-3" evidence="3">
    <location>
        <begin position="70"/>
        <end position="268"/>
    </location>
</feature>
<dbReference type="InterPro" id="IPR050300">
    <property type="entry name" value="GDXG_lipolytic_enzyme"/>
</dbReference>
<dbReference type="PANTHER" id="PTHR48081:SF30">
    <property type="entry name" value="ACETYL-HYDROLASE LIPR-RELATED"/>
    <property type="match status" value="1"/>
</dbReference>
<evidence type="ECO:0000256" key="2">
    <source>
        <dbReference type="ARBA" id="ARBA00022801"/>
    </source>
</evidence>
<protein>
    <submittedName>
        <fullName evidence="4">Alpha/beta hydrolase</fullName>
    </submittedName>
</protein>
<dbReference type="OrthoDB" id="9806180at2"/>
<dbReference type="Gene3D" id="3.40.50.1820">
    <property type="entry name" value="alpha/beta hydrolase"/>
    <property type="match status" value="1"/>
</dbReference>
<name>A0A3M9XLA7_9HYPH</name>
<comment type="similarity">
    <text evidence="1">Belongs to the 'GDXG' lipolytic enzyme family.</text>
</comment>
<comment type="caution">
    <text evidence="4">The sequence shown here is derived from an EMBL/GenBank/DDBJ whole genome shotgun (WGS) entry which is preliminary data.</text>
</comment>
<dbReference type="AlphaFoldDB" id="A0A3M9XLA7"/>
<keyword evidence="2 4" id="KW-0378">Hydrolase</keyword>
<dbReference type="PANTHER" id="PTHR48081">
    <property type="entry name" value="AB HYDROLASE SUPERFAMILY PROTEIN C4A8.06C"/>
    <property type="match status" value="1"/>
</dbReference>
<dbReference type="RefSeq" id="WP_123174583.1">
    <property type="nucleotide sequence ID" value="NZ_QWDD01000001.1"/>
</dbReference>
<dbReference type="InterPro" id="IPR029058">
    <property type="entry name" value="AB_hydrolase_fold"/>
</dbReference>
<dbReference type="Pfam" id="PF07859">
    <property type="entry name" value="Abhydrolase_3"/>
    <property type="match status" value="1"/>
</dbReference>
<dbReference type="Proteomes" id="UP000268623">
    <property type="component" value="Unassembled WGS sequence"/>
</dbReference>
<sequence>MSAGGASAATRRTVAFLRRFVRPHILALTAPLRRLQALIETLSPERRAPFAPQIPGDWNPASGDSAVATLFYLHGGAFLIGSPRLFRYASRAFARAGFDVFAPAYRLAPEHVFPAALEDVLRAYRTFTEARPGPFVIVGDSAGGGLAVSLMLRIREEGLRPPVAAALSSPWVDLAGTGASMRENESRDPLFTRKDILLGARAVLGRQSARNPLASPIYADLSRLPPMLVHVGADEVLRDDSTRLVARARQAGVDAQLEIWPCAPHAWQLMSFLPEARQSRAKAIEFLKTRLAQAPSNAAG</sequence>
<reference evidence="4 5" key="1">
    <citation type="submission" date="2018-08" db="EMBL/GenBank/DDBJ databases">
        <title>Genome sequence of Methylocystis hirsuta CSC1, a methanotroph able to accumulate PHAs.</title>
        <authorList>
            <person name="Bordel S."/>
            <person name="Rodriguez E."/>
            <person name="Gancedo J."/>
            <person name="Munoz R."/>
        </authorList>
    </citation>
    <scope>NUCLEOTIDE SEQUENCE [LARGE SCALE GENOMIC DNA]</scope>
    <source>
        <strain evidence="4 5">CSC1</strain>
    </source>
</reference>
<dbReference type="GO" id="GO:0004806">
    <property type="term" value="F:triacylglycerol lipase activity"/>
    <property type="evidence" value="ECO:0007669"/>
    <property type="project" value="TreeGrafter"/>
</dbReference>
<proteinExistence type="inferred from homology"/>
<accession>A0A3M9XLA7</accession>
<dbReference type="EMBL" id="QWDD01000001">
    <property type="protein sequence ID" value="RNJ48585.1"/>
    <property type="molecule type" value="Genomic_DNA"/>
</dbReference>
<evidence type="ECO:0000313" key="4">
    <source>
        <dbReference type="EMBL" id="RNJ48585.1"/>
    </source>
</evidence>
<dbReference type="SUPFAM" id="SSF53474">
    <property type="entry name" value="alpha/beta-Hydrolases"/>
    <property type="match status" value="1"/>
</dbReference>
<dbReference type="InterPro" id="IPR013094">
    <property type="entry name" value="AB_hydrolase_3"/>
</dbReference>
<evidence type="ECO:0000256" key="1">
    <source>
        <dbReference type="ARBA" id="ARBA00010515"/>
    </source>
</evidence>
<evidence type="ECO:0000313" key="5">
    <source>
        <dbReference type="Proteomes" id="UP000268623"/>
    </source>
</evidence>
<gene>
    <name evidence="4" type="ORF">D1O30_02030</name>
</gene>
<evidence type="ECO:0000259" key="3">
    <source>
        <dbReference type="Pfam" id="PF07859"/>
    </source>
</evidence>
<organism evidence="4 5">
    <name type="scientific">Methylocystis hirsuta</name>
    <dbReference type="NCBI Taxonomy" id="369798"/>
    <lineage>
        <taxon>Bacteria</taxon>
        <taxon>Pseudomonadati</taxon>
        <taxon>Pseudomonadota</taxon>
        <taxon>Alphaproteobacteria</taxon>
        <taxon>Hyphomicrobiales</taxon>
        <taxon>Methylocystaceae</taxon>
        <taxon>Methylocystis</taxon>
    </lineage>
</organism>
<keyword evidence="5" id="KW-1185">Reference proteome</keyword>